<accession>A0A239BE12</accession>
<evidence type="ECO:0000313" key="2">
    <source>
        <dbReference type="EMBL" id="SNS05862.1"/>
    </source>
</evidence>
<dbReference type="Proteomes" id="UP000198480">
    <property type="component" value="Unassembled WGS sequence"/>
</dbReference>
<name>A0A239BE12_9BACT</name>
<protein>
    <submittedName>
        <fullName evidence="2">Uncharacterized protein</fullName>
    </submittedName>
</protein>
<proteinExistence type="predicted"/>
<gene>
    <name evidence="2" type="ORF">SAMN06295967_102297</name>
</gene>
<organism evidence="2 3">
    <name type="scientific">Belliella buryatensis</name>
    <dbReference type="NCBI Taxonomy" id="1500549"/>
    <lineage>
        <taxon>Bacteria</taxon>
        <taxon>Pseudomonadati</taxon>
        <taxon>Bacteroidota</taxon>
        <taxon>Cytophagia</taxon>
        <taxon>Cytophagales</taxon>
        <taxon>Cyclobacteriaceae</taxon>
        <taxon>Belliella</taxon>
    </lineage>
</organism>
<dbReference type="OrthoDB" id="839624at2"/>
<dbReference type="EMBL" id="FZOK01000002">
    <property type="protein sequence ID" value="SNS05862.1"/>
    <property type="molecule type" value="Genomic_DNA"/>
</dbReference>
<feature type="chain" id="PRO_5013144983" evidence="1">
    <location>
        <begin position="24"/>
        <end position="74"/>
    </location>
</feature>
<evidence type="ECO:0000313" key="3">
    <source>
        <dbReference type="Proteomes" id="UP000198480"/>
    </source>
</evidence>
<dbReference type="RefSeq" id="WP_089237974.1">
    <property type="nucleotide sequence ID" value="NZ_FZOK01000002.1"/>
</dbReference>
<reference evidence="3" key="1">
    <citation type="submission" date="2017-06" db="EMBL/GenBank/DDBJ databases">
        <authorList>
            <person name="Varghese N."/>
            <person name="Submissions S."/>
        </authorList>
    </citation>
    <scope>NUCLEOTIDE SEQUENCE [LARGE SCALE GENOMIC DNA]</scope>
    <source>
        <strain evidence="3">5C</strain>
    </source>
</reference>
<dbReference type="AlphaFoldDB" id="A0A239BE12"/>
<feature type="signal peptide" evidence="1">
    <location>
        <begin position="1"/>
        <end position="23"/>
    </location>
</feature>
<keyword evidence="3" id="KW-1185">Reference proteome</keyword>
<evidence type="ECO:0000256" key="1">
    <source>
        <dbReference type="SAM" id="SignalP"/>
    </source>
</evidence>
<keyword evidence="1" id="KW-0732">Signal</keyword>
<sequence>MKKLFYLAAFVAIGFLSAGHAYSSDTLEPGDGEKWICCQISENRECTDMYGYPPYDYSERRYGVSTCTTGPIIN</sequence>